<feature type="transmembrane region" description="Helical" evidence="2">
    <location>
        <begin position="146"/>
        <end position="164"/>
    </location>
</feature>
<dbReference type="InterPro" id="IPR021257">
    <property type="entry name" value="DUF2809"/>
</dbReference>
<accession>A0A2V5LF77</accession>
<dbReference type="Proteomes" id="UP000247832">
    <property type="component" value="Unassembled WGS sequence"/>
</dbReference>
<proteinExistence type="predicted"/>
<keyword evidence="2" id="KW-1133">Transmembrane helix</keyword>
<dbReference type="AlphaFoldDB" id="A0A2V5LF77"/>
<name>A0A2V5LF77_9MICC</name>
<dbReference type="EMBL" id="QJVD01000002">
    <property type="protein sequence ID" value="PYI69364.1"/>
    <property type="molecule type" value="Genomic_DNA"/>
</dbReference>
<evidence type="ECO:0000313" key="4">
    <source>
        <dbReference type="Proteomes" id="UP000247832"/>
    </source>
</evidence>
<feature type="transmembrane region" description="Helical" evidence="2">
    <location>
        <begin position="94"/>
        <end position="113"/>
    </location>
</feature>
<evidence type="ECO:0008006" key="5">
    <source>
        <dbReference type="Google" id="ProtNLM"/>
    </source>
</evidence>
<organism evidence="3 4">
    <name type="scientific">Arthrobacter livingstonensis</name>
    <dbReference type="NCBI Taxonomy" id="670078"/>
    <lineage>
        <taxon>Bacteria</taxon>
        <taxon>Bacillati</taxon>
        <taxon>Actinomycetota</taxon>
        <taxon>Actinomycetes</taxon>
        <taxon>Micrococcales</taxon>
        <taxon>Micrococcaceae</taxon>
        <taxon>Arthrobacter</taxon>
    </lineage>
</organism>
<keyword evidence="2" id="KW-0472">Membrane</keyword>
<evidence type="ECO:0000256" key="1">
    <source>
        <dbReference type="SAM" id="MobiDB-lite"/>
    </source>
</evidence>
<feature type="transmembrane region" description="Helical" evidence="2">
    <location>
        <begin position="184"/>
        <end position="206"/>
    </location>
</feature>
<evidence type="ECO:0000313" key="3">
    <source>
        <dbReference type="EMBL" id="PYI69364.1"/>
    </source>
</evidence>
<dbReference type="Pfam" id="PF10990">
    <property type="entry name" value="DUF2809"/>
    <property type="match status" value="1"/>
</dbReference>
<keyword evidence="2" id="KW-0812">Transmembrane</keyword>
<evidence type="ECO:0000256" key="2">
    <source>
        <dbReference type="SAM" id="Phobius"/>
    </source>
</evidence>
<feature type="transmembrane region" description="Helical" evidence="2">
    <location>
        <begin position="119"/>
        <end position="139"/>
    </location>
</feature>
<protein>
    <recommendedName>
        <fullName evidence="5">DUF2809 domain-containing protein</fullName>
    </recommendedName>
</protein>
<gene>
    <name evidence="3" type="ORF">CVV68_02910</name>
</gene>
<feature type="compositionally biased region" description="Basic and acidic residues" evidence="1">
    <location>
        <begin position="10"/>
        <end position="28"/>
    </location>
</feature>
<keyword evidence="4" id="KW-1185">Reference proteome</keyword>
<sequence length="219" mass="22763">MTSAAPASRRTQERELRLNVHRRAENRRPPTGSTVAGPRRIPVSAGPCRLVGMPEPDPCATSKNAATSHARKRHTAVSGSTAVSQHTAGPRRSVLAAAAATTIVLGLAVHFLLTGAAAGLLADALYTVLVYLALAFVATRLRRTRAAAAALALSAAVELFQLSGLPERLGQAFPASRLLLGTTFSTLDLLAYAAGAAAALVADAAISRQARTWGRSQLE</sequence>
<feature type="region of interest" description="Disordered" evidence="1">
    <location>
        <begin position="1"/>
        <end position="40"/>
    </location>
</feature>
<reference evidence="3 4" key="1">
    <citation type="submission" date="2018-05" db="EMBL/GenBank/DDBJ databases">
        <title>Genetic diversity of glacier-inhabiting Cryobacterium bacteria in China and description of Cryobacterium mengkeensis sp. nov. and Arthrobacter glacialis sp. nov.</title>
        <authorList>
            <person name="Liu Q."/>
            <person name="Xin Y.-H."/>
        </authorList>
    </citation>
    <scope>NUCLEOTIDE SEQUENCE [LARGE SCALE GENOMIC DNA]</scope>
    <source>
        <strain evidence="3 4">LI2</strain>
    </source>
</reference>
<comment type="caution">
    <text evidence="3">The sequence shown here is derived from an EMBL/GenBank/DDBJ whole genome shotgun (WGS) entry which is preliminary data.</text>
</comment>
<feature type="region of interest" description="Disordered" evidence="1">
    <location>
        <begin position="59"/>
        <end position="84"/>
    </location>
</feature>